<protein>
    <submittedName>
        <fullName evidence="2">Uncharacterized protein</fullName>
    </submittedName>
</protein>
<feature type="region of interest" description="Disordered" evidence="1">
    <location>
        <begin position="219"/>
        <end position="239"/>
    </location>
</feature>
<dbReference type="Proteomes" id="UP000078492">
    <property type="component" value="Unassembled WGS sequence"/>
</dbReference>
<name>A0A151IZ05_9HYME</name>
<feature type="compositionally biased region" description="Polar residues" evidence="1">
    <location>
        <begin position="275"/>
        <end position="288"/>
    </location>
</feature>
<accession>A0A151IZ05</accession>
<reference evidence="2 3" key="1">
    <citation type="submission" date="2015-09" db="EMBL/GenBank/DDBJ databases">
        <title>Trachymyrmex cornetzi WGS genome.</title>
        <authorList>
            <person name="Nygaard S."/>
            <person name="Hu H."/>
            <person name="Boomsma J."/>
            <person name="Zhang G."/>
        </authorList>
    </citation>
    <scope>NUCLEOTIDE SEQUENCE [LARGE SCALE GENOMIC DNA]</scope>
    <source>
        <strain evidence="2">Tcor2-1</strain>
        <tissue evidence="2">Whole body</tissue>
    </source>
</reference>
<feature type="region of interest" description="Disordered" evidence="1">
    <location>
        <begin position="275"/>
        <end position="304"/>
    </location>
</feature>
<dbReference type="AlphaFoldDB" id="A0A151IZ05"/>
<gene>
    <name evidence="2" type="ORF">ALC57_14048</name>
</gene>
<sequence length="355" mass="38837">MPGLNSAGIYSSFSEIGHLSWKFSTKTAKDINAVKIVERHECSTGEFDVLLLELAYDRLFSLLWISRVEYVSSPFEQLESVVCCGSPISRLRLIGCLSDSPYVPSSFISARPPAVPLQSYEGNIDYFTTPSHPRWLSYGKPWAMARPSSTAATMEEKLSSANTISEADFATAVPEPIAIPISAFFKAGASFTPSPVCGTGSTRENRRALAQAAFCSDVGRSSNSRPEYDLPVVSSSSPKTPIRRQMASAVALLSPVITITRMPAARHLAIESNTSLRGGSSMPTTPMNWNRPDPYRQASSGDQRWREQDSARYLYQFHIGGSNPECGFSGSKSEEPFDHQRGNVCICQVHLPAHP</sequence>
<keyword evidence="3" id="KW-1185">Reference proteome</keyword>
<evidence type="ECO:0000313" key="3">
    <source>
        <dbReference type="Proteomes" id="UP000078492"/>
    </source>
</evidence>
<evidence type="ECO:0000256" key="1">
    <source>
        <dbReference type="SAM" id="MobiDB-lite"/>
    </source>
</evidence>
<proteinExistence type="predicted"/>
<organism evidence="2 3">
    <name type="scientific">Trachymyrmex cornetzi</name>
    <dbReference type="NCBI Taxonomy" id="471704"/>
    <lineage>
        <taxon>Eukaryota</taxon>
        <taxon>Metazoa</taxon>
        <taxon>Ecdysozoa</taxon>
        <taxon>Arthropoda</taxon>
        <taxon>Hexapoda</taxon>
        <taxon>Insecta</taxon>
        <taxon>Pterygota</taxon>
        <taxon>Neoptera</taxon>
        <taxon>Endopterygota</taxon>
        <taxon>Hymenoptera</taxon>
        <taxon>Apocrita</taxon>
        <taxon>Aculeata</taxon>
        <taxon>Formicoidea</taxon>
        <taxon>Formicidae</taxon>
        <taxon>Myrmicinae</taxon>
        <taxon>Trachymyrmex</taxon>
    </lineage>
</organism>
<evidence type="ECO:0000313" key="2">
    <source>
        <dbReference type="EMBL" id="KYN13755.1"/>
    </source>
</evidence>
<dbReference type="EMBL" id="KQ980735">
    <property type="protein sequence ID" value="KYN13755.1"/>
    <property type="molecule type" value="Genomic_DNA"/>
</dbReference>